<protein>
    <submittedName>
        <fullName evidence="2">Uncharacterized protein</fullName>
    </submittedName>
</protein>
<name>A0A078A5X1_STYLE</name>
<gene>
    <name evidence="2" type="primary">Contig1481.g1614</name>
    <name evidence="2" type="ORF">STYLEM_5915</name>
</gene>
<dbReference type="InParanoid" id="A0A078A5X1"/>
<sequence>MDDADQLIKQQLLDTNYNCFSFESKGSRNNTSDLTAAQTHDLLRQYRLLSIDRQSQVYTNSNKSNFKNFLDEKRASLISNSNSIFSQKQSLLKQHKARYQVIEKLQLNEPEYLKPWVAQQQNGAQFQKPLRIKIKNDFQSGSFQASSKDLRQSIMTSHTNTNTIADQKSTGGQINKKMSLLLPTQYQQFNKYLPEEKEIYQRSLVSLDIFHNQMLNSNYKLRLDGFQQDSSTHKKTQLYEQSFKNLRKIPIGIQDSLPNSNQNSQKKKESSIRKRRQINLAQIIGQPSQTPTTMTTKEYNNLTKDENIFNSGLKHNNRDNNVLSSVRTRSQISCGKEIVITGPRYDDGQSNFSSNKASFAFLPSILHENRKDSLESLNLDGKINLKQKLKIKRRLEHRHKSKQKSNNRNQGNILQEVNLQSITDTNTLNQQSLTKL</sequence>
<dbReference type="EMBL" id="CCKQ01005691">
    <property type="protein sequence ID" value="CDW76950.1"/>
    <property type="molecule type" value="Genomic_DNA"/>
</dbReference>
<dbReference type="AlphaFoldDB" id="A0A078A5X1"/>
<keyword evidence="3" id="KW-1185">Reference proteome</keyword>
<feature type="compositionally biased region" description="Basic residues" evidence="1">
    <location>
        <begin position="396"/>
        <end position="405"/>
    </location>
</feature>
<dbReference type="Proteomes" id="UP000039865">
    <property type="component" value="Unassembled WGS sequence"/>
</dbReference>
<evidence type="ECO:0000313" key="2">
    <source>
        <dbReference type="EMBL" id="CDW76950.1"/>
    </source>
</evidence>
<evidence type="ECO:0000313" key="3">
    <source>
        <dbReference type="Proteomes" id="UP000039865"/>
    </source>
</evidence>
<evidence type="ECO:0000256" key="1">
    <source>
        <dbReference type="SAM" id="MobiDB-lite"/>
    </source>
</evidence>
<organism evidence="2 3">
    <name type="scientific">Stylonychia lemnae</name>
    <name type="common">Ciliate</name>
    <dbReference type="NCBI Taxonomy" id="5949"/>
    <lineage>
        <taxon>Eukaryota</taxon>
        <taxon>Sar</taxon>
        <taxon>Alveolata</taxon>
        <taxon>Ciliophora</taxon>
        <taxon>Intramacronucleata</taxon>
        <taxon>Spirotrichea</taxon>
        <taxon>Stichotrichia</taxon>
        <taxon>Sporadotrichida</taxon>
        <taxon>Oxytrichidae</taxon>
        <taxon>Stylonychinae</taxon>
        <taxon>Stylonychia</taxon>
    </lineage>
</organism>
<reference evidence="2 3" key="1">
    <citation type="submission" date="2014-06" db="EMBL/GenBank/DDBJ databases">
        <authorList>
            <person name="Swart Estienne"/>
        </authorList>
    </citation>
    <scope>NUCLEOTIDE SEQUENCE [LARGE SCALE GENOMIC DNA]</scope>
    <source>
        <strain evidence="2 3">130c</strain>
    </source>
</reference>
<feature type="compositionally biased region" description="Polar residues" evidence="1">
    <location>
        <begin position="406"/>
        <end position="417"/>
    </location>
</feature>
<feature type="region of interest" description="Disordered" evidence="1">
    <location>
        <begin position="396"/>
        <end position="417"/>
    </location>
</feature>
<proteinExistence type="predicted"/>
<accession>A0A078A5X1</accession>
<feature type="region of interest" description="Disordered" evidence="1">
    <location>
        <begin position="253"/>
        <end position="273"/>
    </location>
</feature>